<organism evidence="2 3">
    <name type="scientific">Parabacteroides chartae</name>
    <dbReference type="NCBI Taxonomy" id="1037355"/>
    <lineage>
        <taxon>Bacteria</taxon>
        <taxon>Pseudomonadati</taxon>
        <taxon>Bacteroidota</taxon>
        <taxon>Bacteroidia</taxon>
        <taxon>Bacteroidales</taxon>
        <taxon>Tannerellaceae</taxon>
        <taxon>Parabacteroides</taxon>
    </lineage>
</organism>
<keyword evidence="3" id="KW-1185">Reference proteome</keyword>
<evidence type="ECO:0000313" key="2">
    <source>
        <dbReference type="EMBL" id="SKB67974.1"/>
    </source>
</evidence>
<keyword evidence="1" id="KW-1133">Transmembrane helix</keyword>
<feature type="transmembrane region" description="Helical" evidence="1">
    <location>
        <begin position="6"/>
        <end position="24"/>
    </location>
</feature>
<dbReference type="EMBL" id="FUYQ01000017">
    <property type="protein sequence ID" value="SKB67974.1"/>
    <property type="molecule type" value="Genomic_DNA"/>
</dbReference>
<protein>
    <recommendedName>
        <fullName evidence="4">DUF3592 domain-containing protein</fullName>
    </recommendedName>
</protein>
<proteinExistence type="predicted"/>
<keyword evidence="1" id="KW-0472">Membrane</keyword>
<name>A0A1T5D8E2_9BACT</name>
<accession>A0A1T5D8E2</accession>
<dbReference type="RefSeq" id="WP_079683770.1">
    <property type="nucleotide sequence ID" value="NZ_FUYQ01000017.1"/>
</dbReference>
<keyword evidence="1" id="KW-0812">Transmembrane</keyword>
<evidence type="ECO:0000313" key="3">
    <source>
        <dbReference type="Proteomes" id="UP000190852"/>
    </source>
</evidence>
<dbReference type="Proteomes" id="UP000190852">
    <property type="component" value="Unassembled WGS sequence"/>
</dbReference>
<evidence type="ECO:0008006" key="4">
    <source>
        <dbReference type="Google" id="ProtNLM"/>
    </source>
</evidence>
<sequence length="121" mass="14191">MKKQLITLVCILVPLIGFVIYGFWYTNQEDRLLKEEPVYSTAIIVETYVGTKVRNFVRFEFSISDKIYDGHQQYFPKIENIEVGDTCEVVYAKSNPEINRLLTNDDKSLKVKRRSKEFAPF</sequence>
<evidence type="ECO:0000256" key="1">
    <source>
        <dbReference type="SAM" id="Phobius"/>
    </source>
</evidence>
<gene>
    <name evidence="2" type="ORF">SAMN05660349_02302</name>
</gene>
<dbReference type="AlphaFoldDB" id="A0A1T5D8E2"/>
<reference evidence="3" key="1">
    <citation type="submission" date="2017-02" db="EMBL/GenBank/DDBJ databases">
        <authorList>
            <person name="Varghese N."/>
            <person name="Submissions S."/>
        </authorList>
    </citation>
    <scope>NUCLEOTIDE SEQUENCE [LARGE SCALE GENOMIC DNA]</scope>
    <source>
        <strain evidence="3">DSM 24967</strain>
    </source>
</reference>